<dbReference type="AlphaFoldDB" id="A0A6L9SBG7"/>
<dbReference type="Gene3D" id="3.20.20.80">
    <property type="entry name" value="Glycosidases"/>
    <property type="match status" value="1"/>
</dbReference>
<protein>
    <recommendedName>
        <fullName evidence="3">Beta-galactosidase trimerisation domain-containing protein</fullName>
    </recommendedName>
</protein>
<keyword evidence="2" id="KW-1185">Reference proteome</keyword>
<reference evidence="1 2" key="1">
    <citation type="submission" date="2020-02" db="EMBL/GenBank/DDBJ databases">
        <authorList>
            <person name="Li X.-J."/>
            <person name="Han X.-M."/>
        </authorList>
    </citation>
    <scope>NUCLEOTIDE SEQUENCE [LARGE SCALE GENOMIC DNA]</scope>
    <source>
        <strain evidence="1 2">CCTCC AB 2017055</strain>
    </source>
</reference>
<dbReference type="Pfam" id="PF14871">
    <property type="entry name" value="GHL6"/>
    <property type="match status" value="1"/>
</dbReference>
<gene>
    <name evidence="1" type="ORF">G1H10_17555</name>
</gene>
<dbReference type="CDD" id="cd03143">
    <property type="entry name" value="A4_beta-galactosidase_middle_domain"/>
    <property type="match status" value="1"/>
</dbReference>
<name>A0A6L9SBG7_9ACTN</name>
<dbReference type="RefSeq" id="WP_163740134.1">
    <property type="nucleotide sequence ID" value="NZ_JAAGOA010000012.1"/>
</dbReference>
<dbReference type="InterPro" id="IPR017853">
    <property type="entry name" value="GH"/>
</dbReference>
<dbReference type="InterPro" id="IPR029062">
    <property type="entry name" value="Class_I_gatase-like"/>
</dbReference>
<comment type="caution">
    <text evidence="1">The sequence shown here is derived from an EMBL/GenBank/DDBJ whole genome shotgun (WGS) entry which is preliminary data.</text>
</comment>
<organism evidence="1 2">
    <name type="scientific">Phytoactinopolyspora halotolerans</name>
    <dbReference type="NCBI Taxonomy" id="1981512"/>
    <lineage>
        <taxon>Bacteria</taxon>
        <taxon>Bacillati</taxon>
        <taxon>Actinomycetota</taxon>
        <taxon>Actinomycetes</taxon>
        <taxon>Jiangellales</taxon>
        <taxon>Jiangellaceae</taxon>
        <taxon>Phytoactinopolyspora</taxon>
    </lineage>
</organism>
<evidence type="ECO:0008006" key="3">
    <source>
        <dbReference type="Google" id="ProtNLM"/>
    </source>
</evidence>
<dbReference type="EMBL" id="JAAGOA010000012">
    <property type="protein sequence ID" value="NEE01984.1"/>
    <property type="molecule type" value="Genomic_DNA"/>
</dbReference>
<proteinExistence type="predicted"/>
<evidence type="ECO:0000313" key="1">
    <source>
        <dbReference type="EMBL" id="NEE01984.1"/>
    </source>
</evidence>
<dbReference type="SUPFAM" id="SSF51445">
    <property type="entry name" value="(Trans)glycosidases"/>
    <property type="match status" value="1"/>
</dbReference>
<evidence type="ECO:0000313" key="2">
    <source>
        <dbReference type="Proteomes" id="UP000475214"/>
    </source>
</evidence>
<accession>A0A6L9SBG7</accession>
<sequence>MTRESTSSTLAAHAYQQGWRRMLVDMEIPSWDPAFLREFDPASMADLYKRAGLSSVMFSCKAMTGLSFWPTEVGRKHPGIGRRDVVAETLSALRERGIATCAYTSMVFDSWAAENRPDWRTRIVEAPRSPSPWDRHASCCPNNPGYREYVIAQVTELFSNYDVDCGFCDMSFWPGVCVCQHCRDRYQNETGREIPRTIDWLSTEWCCFQAARERWIIEFQHLVADAAQEARPGMPFYHNFATALFDWTFAVPFAVTEASAFLGGDLYGDQIEQLMVIKLMRNLSKSRPVEFMAFCTNSAGEHVQLKYEEHMRMQALTAAAESTAMTFIDAIDPIGTANPGTYDRVAKIFSGLSKYDQFLGGEALEDVGVYMSSDSKTDFDENGMSLSDRSFSMIKQSPHFRAVRGACRALQRGHIPFGVVTRQRLDELDKFKVTVLPNVERMDAVEIDALRAYVHNGGHLYASKYTSLVDTSGFAFANFSLSDLFGIELLSEDETGMVYARPATDEARSWVSPQRYLGVDPSESSLSGGLLWLKEDDSSTVLAHLTLPYAHPKIGNAEDRQWSSMHSFPPYSDTDALVIVKNQAGLGTVIYSAFDVETDEAEINDRMFAGIVQSLLVRERSFWCEAHPSVSVSAFHHVDDSMIRLVLLNSRARHVGRTRLGVTCPYGASFVSLQELPSRGDIPFEIHSDGSLECTLQDFSEIVMIAATYAEDSTS</sequence>
<dbReference type="Gene3D" id="3.40.50.880">
    <property type="match status" value="1"/>
</dbReference>
<dbReference type="Proteomes" id="UP000475214">
    <property type="component" value="Unassembled WGS sequence"/>
</dbReference>
<dbReference type="InterPro" id="IPR028212">
    <property type="entry name" value="GHL6"/>
</dbReference>
<dbReference type="SUPFAM" id="SSF52317">
    <property type="entry name" value="Class I glutamine amidotransferase-like"/>
    <property type="match status" value="1"/>
</dbReference>